<proteinExistence type="predicted"/>
<evidence type="ECO:0000313" key="3">
    <source>
        <dbReference type="Proteomes" id="UP001293593"/>
    </source>
</evidence>
<name>A0AAE1JAF4_9FABA</name>
<protein>
    <submittedName>
        <fullName evidence="2">Uncharacterized protein</fullName>
    </submittedName>
</protein>
<dbReference type="EMBL" id="JAWXYG010000008">
    <property type="protein sequence ID" value="KAK4265456.1"/>
    <property type="molecule type" value="Genomic_DNA"/>
</dbReference>
<evidence type="ECO:0000256" key="1">
    <source>
        <dbReference type="SAM" id="MobiDB-lite"/>
    </source>
</evidence>
<sequence>MSKKGKTIAYMGTIDVVPGNGWATNQSNQSGNSHTSMTRNTYNDNNHKVTNRYTETHNSGDYVTRSGSVGYKQEARATSTVKVTDKAQGFTTEYQTKVNVKQVVYPTPAKSSYKNIDYY</sequence>
<dbReference type="Proteomes" id="UP001293593">
    <property type="component" value="Unassembled WGS sequence"/>
</dbReference>
<comment type="caution">
    <text evidence="2">The sequence shown here is derived from an EMBL/GenBank/DDBJ whole genome shotgun (WGS) entry which is preliminary data.</text>
</comment>
<feature type="compositionally biased region" description="Polar residues" evidence="1">
    <location>
        <begin position="51"/>
        <end position="67"/>
    </location>
</feature>
<organism evidence="2 3">
    <name type="scientific">Acacia crassicarpa</name>
    <name type="common">northern wattle</name>
    <dbReference type="NCBI Taxonomy" id="499986"/>
    <lineage>
        <taxon>Eukaryota</taxon>
        <taxon>Viridiplantae</taxon>
        <taxon>Streptophyta</taxon>
        <taxon>Embryophyta</taxon>
        <taxon>Tracheophyta</taxon>
        <taxon>Spermatophyta</taxon>
        <taxon>Magnoliopsida</taxon>
        <taxon>eudicotyledons</taxon>
        <taxon>Gunneridae</taxon>
        <taxon>Pentapetalae</taxon>
        <taxon>rosids</taxon>
        <taxon>fabids</taxon>
        <taxon>Fabales</taxon>
        <taxon>Fabaceae</taxon>
        <taxon>Caesalpinioideae</taxon>
        <taxon>mimosoid clade</taxon>
        <taxon>Acacieae</taxon>
        <taxon>Acacia</taxon>
    </lineage>
</organism>
<dbReference type="AlphaFoldDB" id="A0AAE1JAF4"/>
<evidence type="ECO:0000313" key="2">
    <source>
        <dbReference type="EMBL" id="KAK4265456.1"/>
    </source>
</evidence>
<gene>
    <name evidence="2" type="ORF">QN277_026508</name>
</gene>
<keyword evidence="3" id="KW-1185">Reference proteome</keyword>
<accession>A0AAE1JAF4</accession>
<feature type="compositionally biased region" description="Polar residues" evidence="1">
    <location>
        <begin position="22"/>
        <end position="44"/>
    </location>
</feature>
<reference evidence="2" key="1">
    <citation type="submission" date="2023-10" db="EMBL/GenBank/DDBJ databases">
        <title>Chromosome-level genome of the transformable northern wattle, Acacia crassicarpa.</title>
        <authorList>
            <person name="Massaro I."/>
            <person name="Sinha N.R."/>
            <person name="Poethig S."/>
            <person name="Leichty A.R."/>
        </authorList>
    </citation>
    <scope>NUCLEOTIDE SEQUENCE</scope>
    <source>
        <strain evidence="2">Acra3RX</strain>
        <tissue evidence="2">Leaf</tissue>
    </source>
</reference>
<feature type="region of interest" description="Disordered" evidence="1">
    <location>
        <begin position="19"/>
        <end position="67"/>
    </location>
</feature>